<dbReference type="AlphaFoldDB" id="X1N185"/>
<name>X1N185_9ZZZZ</name>
<dbReference type="EMBL" id="BARV01018523">
    <property type="protein sequence ID" value="GAI20625.1"/>
    <property type="molecule type" value="Genomic_DNA"/>
</dbReference>
<reference evidence="1" key="1">
    <citation type="journal article" date="2014" name="Front. Microbiol.">
        <title>High frequency of phylogenetically diverse reductive dehalogenase-homologous genes in deep subseafloor sedimentary metagenomes.</title>
        <authorList>
            <person name="Kawai M."/>
            <person name="Futagami T."/>
            <person name="Toyoda A."/>
            <person name="Takaki Y."/>
            <person name="Nishi S."/>
            <person name="Hori S."/>
            <person name="Arai W."/>
            <person name="Tsubouchi T."/>
            <person name="Morono Y."/>
            <person name="Uchiyama I."/>
            <person name="Ito T."/>
            <person name="Fujiyama A."/>
            <person name="Inagaki F."/>
            <person name="Takami H."/>
        </authorList>
    </citation>
    <scope>NUCLEOTIDE SEQUENCE</scope>
    <source>
        <strain evidence="1">Expedition CK06-06</strain>
    </source>
</reference>
<protein>
    <submittedName>
        <fullName evidence="1">Uncharacterized protein</fullName>
    </submittedName>
</protein>
<gene>
    <name evidence="1" type="ORF">S06H3_31302</name>
</gene>
<accession>X1N185</accession>
<sequence length="79" mass="8822">ARNGEHPGVWPEVAGVIAVQRQVQELTRPEAWRRTFWSQLNGIDVFAVVNDALNLATEPSYCRHSKGTHLADSMNALHT</sequence>
<feature type="non-terminal residue" evidence="1">
    <location>
        <position position="1"/>
    </location>
</feature>
<proteinExistence type="predicted"/>
<evidence type="ECO:0000313" key="1">
    <source>
        <dbReference type="EMBL" id="GAI20625.1"/>
    </source>
</evidence>
<organism evidence="1">
    <name type="scientific">marine sediment metagenome</name>
    <dbReference type="NCBI Taxonomy" id="412755"/>
    <lineage>
        <taxon>unclassified sequences</taxon>
        <taxon>metagenomes</taxon>
        <taxon>ecological metagenomes</taxon>
    </lineage>
</organism>
<comment type="caution">
    <text evidence="1">The sequence shown here is derived from an EMBL/GenBank/DDBJ whole genome shotgun (WGS) entry which is preliminary data.</text>
</comment>